<dbReference type="InterPro" id="IPR055400">
    <property type="entry name" value="CEMIP_X"/>
</dbReference>
<evidence type="ECO:0000313" key="3">
    <source>
        <dbReference type="EMBL" id="RUS75789.1"/>
    </source>
</evidence>
<dbReference type="EMBL" id="RQTK01000711">
    <property type="protein sequence ID" value="RUS75789.1"/>
    <property type="molecule type" value="Genomic_DNA"/>
</dbReference>
<dbReference type="Pfam" id="PF24605">
    <property type="entry name" value="CEMIP_X"/>
    <property type="match status" value="1"/>
</dbReference>
<evidence type="ECO:0000313" key="4">
    <source>
        <dbReference type="Proteomes" id="UP000271974"/>
    </source>
</evidence>
<reference evidence="3 4" key="1">
    <citation type="submission" date="2019-01" db="EMBL/GenBank/DDBJ databases">
        <title>A draft genome assembly of the solar-powered sea slug Elysia chlorotica.</title>
        <authorList>
            <person name="Cai H."/>
            <person name="Li Q."/>
            <person name="Fang X."/>
            <person name="Li J."/>
            <person name="Curtis N.E."/>
            <person name="Altenburger A."/>
            <person name="Shibata T."/>
            <person name="Feng M."/>
            <person name="Maeda T."/>
            <person name="Schwartz J.A."/>
            <person name="Shigenobu S."/>
            <person name="Lundholm N."/>
            <person name="Nishiyama T."/>
            <person name="Yang H."/>
            <person name="Hasebe M."/>
            <person name="Li S."/>
            <person name="Pierce S.K."/>
            <person name="Wang J."/>
        </authorList>
    </citation>
    <scope>NUCLEOTIDE SEQUENCE [LARGE SCALE GENOMIC DNA]</scope>
    <source>
        <strain evidence="3">EC2010</strain>
        <tissue evidence="3">Whole organism of an adult</tissue>
    </source>
</reference>
<dbReference type="STRING" id="188477.A0A3S1B4G5"/>
<sequence>MVIRGSTGVLEDRYKGRSPVFIRRDDVPDDVYNQKGITGHKFTVMPSRSYTIFFNSTLGKSPRDVQFRPRYGLEQGDVVRFALCLPKTTTSFTVYSKIPHLNPKRYLDPMEVGSLEEVDSDDTMTAWYWNQTTGYFYFKFYSPLEMTDPDQECPGDECLEWNIIRNDGDDDPAICDTPVTPFFMKDRNARVKPPACLEPASPAGLGAPIESGYQPPTHAPGTCGYARASGQ</sequence>
<evidence type="ECO:0000259" key="2">
    <source>
        <dbReference type="Pfam" id="PF24605"/>
    </source>
</evidence>
<feature type="domain" description="CEMIP" evidence="2">
    <location>
        <begin position="20"/>
        <end position="142"/>
    </location>
</feature>
<dbReference type="InterPro" id="IPR052252">
    <property type="entry name" value="CEMIP/CEMIP2"/>
</dbReference>
<evidence type="ECO:0000256" key="1">
    <source>
        <dbReference type="SAM" id="MobiDB-lite"/>
    </source>
</evidence>
<organism evidence="3 4">
    <name type="scientific">Elysia chlorotica</name>
    <name type="common">Eastern emerald elysia</name>
    <name type="synonym">Sea slug</name>
    <dbReference type="NCBI Taxonomy" id="188477"/>
    <lineage>
        <taxon>Eukaryota</taxon>
        <taxon>Metazoa</taxon>
        <taxon>Spiralia</taxon>
        <taxon>Lophotrochozoa</taxon>
        <taxon>Mollusca</taxon>
        <taxon>Gastropoda</taxon>
        <taxon>Heterobranchia</taxon>
        <taxon>Euthyneura</taxon>
        <taxon>Panpulmonata</taxon>
        <taxon>Sacoglossa</taxon>
        <taxon>Placobranchoidea</taxon>
        <taxon>Plakobranchidae</taxon>
        <taxon>Elysia</taxon>
    </lineage>
</organism>
<dbReference type="OrthoDB" id="6126429at2759"/>
<accession>A0A3S1B4G5</accession>
<keyword evidence="4" id="KW-1185">Reference proteome</keyword>
<gene>
    <name evidence="3" type="ORF">EGW08_016450</name>
</gene>
<dbReference type="Proteomes" id="UP000271974">
    <property type="component" value="Unassembled WGS sequence"/>
</dbReference>
<proteinExistence type="predicted"/>
<dbReference type="PANTHER" id="PTHR15535">
    <property type="entry name" value="TRANSMEMBRANE PROTEIN 2-RELATED"/>
    <property type="match status" value="1"/>
</dbReference>
<comment type="caution">
    <text evidence="3">The sequence shown here is derived from an EMBL/GenBank/DDBJ whole genome shotgun (WGS) entry which is preliminary data.</text>
</comment>
<dbReference type="AlphaFoldDB" id="A0A3S1B4G5"/>
<feature type="region of interest" description="Disordered" evidence="1">
    <location>
        <begin position="211"/>
        <end position="231"/>
    </location>
</feature>
<protein>
    <recommendedName>
        <fullName evidence="2">CEMIP domain-containing protein</fullName>
    </recommendedName>
</protein>
<name>A0A3S1B4G5_ELYCH</name>